<proteinExistence type="predicted"/>
<evidence type="ECO:0000256" key="1">
    <source>
        <dbReference type="SAM" id="MobiDB-lite"/>
    </source>
</evidence>
<dbReference type="EMBL" id="JACVVK020000041">
    <property type="protein sequence ID" value="KAK7499785.1"/>
    <property type="molecule type" value="Genomic_DNA"/>
</dbReference>
<evidence type="ECO:0000313" key="2">
    <source>
        <dbReference type="EMBL" id="KAK7499785.1"/>
    </source>
</evidence>
<comment type="caution">
    <text evidence="2">The sequence shown here is derived from an EMBL/GenBank/DDBJ whole genome shotgun (WGS) entry which is preliminary data.</text>
</comment>
<feature type="region of interest" description="Disordered" evidence="1">
    <location>
        <begin position="1"/>
        <end position="24"/>
    </location>
</feature>
<accession>A0ABD0LK44</accession>
<gene>
    <name evidence="2" type="ORF">BaRGS_00008876</name>
</gene>
<reference evidence="2 3" key="1">
    <citation type="journal article" date="2023" name="Sci. Data">
        <title>Genome assembly of the Korean intertidal mud-creeper Batillaria attramentaria.</title>
        <authorList>
            <person name="Patra A.K."/>
            <person name="Ho P.T."/>
            <person name="Jun S."/>
            <person name="Lee S.J."/>
            <person name="Kim Y."/>
            <person name="Won Y.J."/>
        </authorList>
    </citation>
    <scope>NUCLEOTIDE SEQUENCE [LARGE SCALE GENOMIC DNA]</scope>
    <source>
        <strain evidence="2">Wonlab-2016</strain>
    </source>
</reference>
<evidence type="ECO:0000313" key="3">
    <source>
        <dbReference type="Proteomes" id="UP001519460"/>
    </source>
</evidence>
<dbReference type="AlphaFoldDB" id="A0ABD0LK44"/>
<dbReference type="Proteomes" id="UP001519460">
    <property type="component" value="Unassembled WGS sequence"/>
</dbReference>
<keyword evidence="3" id="KW-1185">Reference proteome</keyword>
<organism evidence="2 3">
    <name type="scientific">Batillaria attramentaria</name>
    <dbReference type="NCBI Taxonomy" id="370345"/>
    <lineage>
        <taxon>Eukaryota</taxon>
        <taxon>Metazoa</taxon>
        <taxon>Spiralia</taxon>
        <taxon>Lophotrochozoa</taxon>
        <taxon>Mollusca</taxon>
        <taxon>Gastropoda</taxon>
        <taxon>Caenogastropoda</taxon>
        <taxon>Sorbeoconcha</taxon>
        <taxon>Cerithioidea</taxon>
        <taxon>Batillariidae</taxon>
        <taxon>Batillaria</taxon>
    </lineage>
</organism>
<protein>
    <submittedName>
        <fullName evidence="2">Uncharacterized protein</fullName>
    </submittedName>
</protein>
<sequence length="159" mass="16996">MQPPTSIKHGNVKSQRDHLGCPDKSVMSPCARRLGRITLSLAPVIASPAVTKDLRRNRNPALYFSQFKIVGREYPGVSHSDATLATRLIKLSPDGGVTNPQQTSYPLLMGRTGAGGRLTILKIGSQASRHSLLQAAGNLSQCLNPFMLFSAPGGHLPGE</sequence>
<name>A0ABD0LK44_9CAEN</name>